<organism evidence="2 3">
    <name type="scientific">Corticibacter populi</name>
    <dbReference type="NCBI Taxonomy" id="1550736"/>
    <lineage>
        <taxon>Bacteria</taxon>
        <taxon>Pseudomonadati</taxon>
        <taxon>Pseudomonadota</taxon>
        <taxon>Betaproteobacteria</taxon>
        <taxon>Burkholderiales</taxon>
        <taxon>Comamonadaceae</taxon>
        <taxon>Corticibacter</taxon>
    </lineage>
</organism>
<evidence type="ECO:0000313" key="2">
    <source>
        <dbReference type="EMBL" id="RMX08381.1"/>
    </source>
</evidence>
<dbReference type="EMBL" id="RDQO01000001">
    <property type="protein sequence ID" value="RMX08381.1"/>
    <property type="molecule type" value="Genomic_DNA"/>
</dbReference>
<dbReference type="AlphaFoldDB" id="A0A3M6QZK4"/>
<evidence type="ECO:0000313" key="3">
    <source>
        <dbReference type="Proteomes" id="UP000278006"/>
    </source>
</evidence>
<sequence length="139" mass="15153">MTESEQASIDTLFKRIQQLHRPGQAIDADMFRHVQEHFRKHPEAGYYLVRDILSLQASVCALREVVARARAHFTAFQESREAGCAGKGAAVSATSATSGREHDHGAHPAKAAAPHGVPNASLAARHLQQRLNRSPDIQG</sequence>
<accession>A0A3M6QZK4</accession>
<proteinExistence type="predicted"/>
<dbReference type="RefSeq" id="WP_122226506.1">
    <property type="nucleotide sequence ID" value="NZ_RDQO01000001.1"/>
</dbReference>
<evidence type="ECO:0000256" key="1">
    <source>
        <dbReference type="SAM" id="MobiDB-lite"/>
    </source>
</evidence>
<comment type="caution">
    <text evidence="2">The sequence shown here is derived from an EMBL/GenBank/DDBJ whole genome shotgun (WGS) entry which is preliminary data.</text>
</comment>
<protein>
    <submittedName>
        <fullName evidence="2">DUF2076 family protein</fullName>
    </submittedName>
</protein>
<keyword evidence="3" id="KW-1185">Reference proteome</keyword>
<reference evidence="2 3" key="1">
    <citation type="submission" date="2018-10" db="EMBL/GenBank/DDBJ databases">
        <title>Draft genome of Cortibacter populi DSM10536.</title>
        <authorList>
            <person name="Bernier A.-M."/>
            <person name="Bernard K."/>
        </authorList>
    </citation>
    <scope>NUCLEOTIDE SEQUENCE [LARGE SCALE GENOMIC DNA]</scope>
    <source>
        <strain evidence="2 3">DSM 105136</strain>
    </source>
</reference>
<gene>
    <name evidence="2" type="ORF">D8I35_04660</name>
</gene>
<dbReference type="Proteomes" id="UP000278006">
    <property type="component" value="Unassembled WGS sequence"/>
</dbReference>
<name>A0A3M6QZK4_9BURK</name>
<feature type="region of interest" description="Disordered" evidence="1">
    <location>
        <begin position="92"/>
        <end position="115"/>
    </location>
</feature>